<keyword evidence="2" id="KW-0812">Transmembrane</keyword>
<dbReference type="PIRSF" id="PIRSF026631">
    <property type="entry name" value="UCP026631"/>
    <property type="match status" value="1"/>
</dbReference>
<evidence type="ECO:0000256" key="1">
    <source>
        <dbReference type="SAM" id="MobiDB-lite"/>
    </source>
</evidence>
<protein>
    <submittedName>
        <fullName evidence="4">Putative membrane protein</fullName>
    </submittedName>
</protein>
<feature type="transmembrane region" description="Helical" evidence="2">
    <location>
        <begin position="286"/>
        <end position="304"/>
    </location>
</feature>
<sequence length="558" mass="59224">MTEQEGWVPVDPGAPAPGIPGAPVTPGAPITPGAPVAAVAKRLADGEWHRMHPASPLLKGGIALIAILGVVVANLRERLIQIFVPEWNEGGDPLDYVIDSGLTGWALLVVLGVVVVLIIGFYVSWRMHSFRITDELVEVRSGILFRTSRKARLDRIQGINIVRPFIARLFGTARLEINQAGADANVQLAYLGSSASDELRREILRLASGTQAAASPQAVPAGEGFIESRVHELLAPELDPDAAPPQSVVKLNAGRLAGSIALSETTIILLLMIIGVIVGVIVSGELLGFIGVIPVMLGLGGYIVSKFTRSLRYSIAATPDGVRVGFGLLSTSNETLPPGRIHSVQLSQPLLWRPAGWWQIRVNRASQSTAKGAAGEANTTILPVGDRGDVLRVLQLLLPDVLRDEQAAALLASGFAGRGEPGDGFENSPRRAAVLRWFSWRRNGFALTDAAFVLRKGAVWRQLVVVPAPRLQSLAVEQGPLRRALRLVTLQLHTVAGPITARLGAVDADVAVRFFGDAAALMIAAAQRDHSHRWGAGDADAQDAASGHPEPGSSEQAP</sequence>
<feature type="transmembrane region" description="Helical" evidence="2">
    <location>
        <begin position="102"/>
        <end position="123"/>
    </location>
</feature>
<accession>A0A542Y1N4</accession>
<evidence type="ECO:0000256" key="2">
    <source>
        <dbReference type="SAM" id="Phobius"/>
    </source>
</evidence>
<feature type="transmembrane region" description="Helical" evidence="2">
    <location>
        <begin position="57"/>
        <end position="75"/>
    </location>
</feature>
<feature type="domain" description="YdbS-like PH" evidence="3">
    <location>
        <begin position="125"/>
        <end position="203"/>
    </location>
</feature>
<dbReference type="PANTHER" id="PTHR34473:SF2">
    <property type="entry name" value="UPF0699 TRANSMEMBRANE PROTEIN YDBT"/>
    <property type="match status" value="1"/>
</dbReference>
<dbReference type="InterPro" id="IPR014529">
    <property type="entry name" value="UCP026631"/>
</dbReference>
<keyword evidence="2" id="KW-0472">Membrane</keyword>
<feature type="compositionally biased region" description="Low complexity" evidence="1">
    <location>
        <begin position="536"/>
        <end position="547"/>
    </location>
</feature>
<evidence type="ECO:0000259" key="3">
    <source>
        <dbReference type="Pfam" id="PF03703"/>
    </source>
</evidence>
<feature type="region of interest" description="Disordered" evidence="1">
    <location>
        <begin position="1"/>
        <end position="25"/>
    </location>
</feature>
<dbReference type="AlphaFoldDB" id="A0A542Y1N4"/>
<gene>
    <name evidence="4" type="ORF">FB562_2567</name>
</gene>
<keyword evidence="2" id="KW-1133">Transmembrane helix</keyword>
<reference evidence="4 5" key="1">
    <citation type="submission" date="2019-06" db="EMBL/GenBank/DDBJ databases">
        <title>Sequencing the genomes of 1000 actinobacteria strains.</title>
        <authorList>
            <person name="Klenk H.-P."/>
        </authorList>
    </citation>
    <scope>NUCLEOTIDE SEQUENCE [LARGE SCALE GENOMIC DNA]</scope>
    <source>
        <strain evidence="4 5">DSM 26477</strain>
    </source>
</reference>
<dbReference type="PANTHER" id="PTHR34473">
    <property type="entry name" value="UPF0699 TRANSMEMBRANE PROTEIN YDBS"/>
    <property type="match status" value="1"/>
</dbReference>
<dbReference type="EMBL" id="VFOM01000004">
    <property type="protein sequence ID" value="TQL41980.1"/>
    <property type="molecule type" value="Genomic_DNA"/>
</dbReference>
<dbReference type="Pfam" id="PF03703">
    <property type="entry name" value="bPH_2"/>
    <property type="match status" value="2"/>
</dbReference>
<dbReference type="Proteomes" id="UP000317998">
    <property type="component" value="Unassembled WGS sequence"/>
</dbReference>
<keyword evidence="5" id="KW-1185">Reference proteome</keyword>
<organism evidence="4 5">
    <name type="scientific">Homoserinimonas aerilata</name>
    <dbReference type="NCBI Taxonomy" id="1162970"/>
    <lineage>
        <taxon>Bacteria</taxon>
        <taxon>Bacillati</taxon>
        <taxon>Actinomycetota</taxon>
        <taxon>Actinomycetes</taxon>
        <taxon>Micrococcales</taxon>
        <taxon>Microbacteriaceae</taxon>
        <taxon>Homoserinimonas</taxon>
    </lineage>
</organism>
<feature type="region of interest" description="Disordered" evidence="1">
    <location>
        <begin position="533"/>
        <end position="558"/>
    </location>
</feature>
<feature type="transmembrane region" description="Helical" evidence="2">
    <location>
        <begin position="260"/>
        <end position="280"/>
    </location>
</feature>
<evidence type="ECO:0000313" key="4">
    <source>
        <dbReference type="EMBL" id="TQL41980.1"/>
    </source>
</evidence>
<evidence type="ECO:0000313" key="5">
    <source>
        <dbReference type="Proteomes" id="UP000317998"/>
    </source>
</evidence>
<name>A0A542Y1N4_9MICO</name>
<dbReference type="InterPro" id="IPR005182">
    <property type="entry name" value="YdbS-like_PH"/>
</dbReference>
<comment type="caution">
    <text evidence="4">The sequence shown here is derived from an EMBL/GenBank/DDBJ whole genome shotgun (WGS) entry which is preliminary data.</text>
</comment>
<feature type="domain" description="YdbS-like PH" evidence="3">
    <location>
        <begin position="440"/>
        <end position="508"/>
    </location>
</feature>
<proteinExistence type="predicted"/>